<keyword evidence="3" id="KW-1185">Reference proteome</keyword>
<evidence type="ECO:0000256" key="1">
    <source>
        <dbReference type="SAM" id="SignalP"/>
    </source>
</evidence>
<dbReference type="RefSeq" id="WP_114641492.1">
    <property type="nucleotide sequence ID" value="NZ_JAACIO010000004.1"/>
</dbReference>
<gene>
    <name evidence="2" type="ORF">DYH56_03600</name>
</gene>
<comment type="caution">
    <text evidence="2">The sequence shown here is derived from an EMBL/GenBank/DDBJ whole genome shotgun (WGS) entry which is preliminary data.</text>
</comment>
<proteinExistence type="predicted"/>
<keyword evidence="1" id="KW-0732">Signal</keyword>
<organism evidence="2 3">
    <name type="scientific">Psychrilyobacter piezotolerans</name>
    <dbReference type="NCBI Taxonomy" id="2293438"/>
    <lineage>
        <taxon>Bacteria</taxon>
        <taxon>Fusobacteriati</taxon>
        <taxon>Fusobacteriota</taxon>
        <taxon>Fusobacteriia</taxon>
        <taxon>Fusobacteriales</taxon>
        <taxon>Fusobacteriaceae</taxon>
        <taxon>Psychrilyobacter</taxon>
    </lineage>
</organism>
<dbReference type="EMBL" id="QUAJ01000004">
    <property type="protein sequence ID" value="REI42451.1"/>
    <property type="molecule type" value="Genomic_DNA"/>
</dbReference>
<feature type="chain" id="PRO_5046013271" evidence="1">
    <location>
        <begin position="19"/>
        <end position="144"/>
    </location>
</feature>
<dbReference type="Proteomes" id="UP000263486">
    <property type="component" value="Unassembled WGS sequence"/>
</dbReference>
<dbReference type="InterPro" id="IPR010865">
    <property type="entry name" value="DUF1499"/>
</dbReference>
<name>A0ABX9KJQ1_9FUSO</name>
<evidence type="ECO:0000313" key="3">
    <source>
        <dbReference type="Proteomes" id="UP000263486"/>
    </source>
</evidence>
<reference evidence="2 3" key="1">
    <citation type="submission" date="2018-08" db="EMBL/GenBank/DDBJ databases">
        <title>Draft genome sequence of Psychrilyobacter sp. strain SD5 isolated from Black Sea water.</title>
        <authorList>
            <person name="Yadav S."/>
            <person name="Villanueva L."/>
            <person name="Damste J.S.S."/>
        </authorList>
    </citation>
    <scope>NUCLEOTIDE SEQUENCE [LARGE SCALE GENOMIC DNA]</scope>
    <source>
        <strain evidence="2 3">SD5</strain>
    </source>
</reference>
<dbReference type="PIRSF" id="PIRSF026426">
    <property type="entry name" value="DUF1499"/>
    <property type="match status" value="1"/>
</dbReference>
<accession>A0ABX9KJQ1</accession>
<protein>
    <submittedName>
        <fullName evidence="2">DUF1499 domain-containing protein</fullName>
    </submittedName>
</protein>
<dbReference type="PROSITE" id="PS51257">
    <property type="entry name" value="PROKAR_LIPOPROTEIN"/>
    <property type="match status" value="1"/>
</dbReference>
<dbReference type="PANTHER" id="PTHR34801">
    <property type="entry name" value="EXPRESSED PROTEIN"/>
    <property type="match status" value="1"/>
</dbReference>
<dbReference type="Pfam" id="PF07386">
    <property type="entry name" value="DUF1499"/>
    <property type="match status" value="1"/>
</dbReference>
<dbReference type="PANTHER" id="PTHR34801:SF6">
    <property type="entry name" value="SLL1620 PROTEIN"/>
    <property type="match status" value="1"/>
</dbReference>
<feature type="signal peptide" evidence="1">
    <location>
        <begin position="1"/>
        <end position="18"/>
    </location>
</feature>
<evidence type="ECO:0000313" key="2">
    <source>
        <dbReference type="EMBL" id="REI42451.1"/>
    </source>
</evidence>
<sequence>MKYILILSLLLLVGCASAPKKETGIIKGKFYPCPSSPNCVSSMAPEGDPHYIEPILYNNITRELAVAKIIMILETLKNTTVVEYRDEYIRAEVRSSFFKFIDDVEFYFPKEKKIIHVRSLARSGYSDFGVNRKRMEKIRVKFYE</sequence>